<gene>
    <name evidence="6" type="ORF">HNR12_002231</name>
</gene>
<dbReference type="PANTHER" id="PTHR45569:SF1">
    <property type="entry name" value="SENSOR PROTEIN KDPD"/>
    <property type="match status" value="1"/>
</dbReference>
<dbReference type="GO" id="GO:0005737">
    <property type="term" value="C:cytoplasm"/>
    <property type="evidence" value="ECO:0007669"/>
    <property type="project" value="UniProtKB-ARBA"/>
</dbReference>
<evidence type="ECO:0000256" key="1">
    <source>
        <dbReference type="ARBA" id="ARBA00022679"/>
    </source>
</evidence>
<dbReference type="SUPFAM" id="SSF52540">
    <property type="entry name" value="P-loop containing nucleoside triphosphate hydrolases"/>
    <property type="match status" value="1"/>
</dbReference>
<keyword evidence="1" id="KW-0808">Transferase</keyword>
<feature type="compositionally biased region" description="Low complexity" evidence="4">
    <location>
        <begin position="178"/>
        <end position="199"/>
    </location>
</feature>
<evidence type="ECO:0000256" key="4">
    <source>
        <dbReference type="SAM" id="MobiDB-lite"/>
    </source>
</evidence>
<evidence type="ECO:0000313" key="6">
    <source>
        <dbReference type="EMBL" id="NYI95954.1"/>
    </source>
</evidence>
<feature type="region of interest" description="Disordered" evidence="4">
    <location>
        <begin position="178"/>
        <end position="246"/>
    </location>
</feature>
<evidence type="ECO:0000256" key="2">
    <source>
        <dbReference type="ARBA" id="ARBA00022777"/>
    </source>
</evidence>
<evidence type="ECO:0000313" key="7">
    <source>
        <dbReference type="Proteomes" id="UP000575985"/>
    </source>
</evidence>
<protein>
    <recommendedName>
        <fullName evidence="5">Signal transduction histidine kinase osmosensitive K+ channel sensor N-terminal domain-containing protein</fullName>
    </recommendedName>
</protein>
<feature type="compositionally biased region" description="Low complexity" evidence="4">
    <location>
        <begin position="207"/>
        <end position="246"/>
    </location>
</feature>
<sequence>MRRGRLRVYLGAAPGVGKTYAMLAEAHRRRARGADVVVAYVETHGRTETEAMIGDLEVVPRRTVEHRGAVFTEMDLDAVLARRPRVALVDELAHTNVPGSANAKRWQDIARLLDAGVTVLSTLNIQHLESLNDVVERITGVPQRETVPDAWVREADQIELVDMTPRRCAAAWCTATSTRPTRSTPRCRTTSASATSPRCANSPCCGWPTRWTTSSTATAASTRSPPPGRRASGSSWRSPAAPRARP</sequence>
<keyword evidence="2" id="KW-0418">Kinase</keyword>
<dbReference type="EMBL" id="JACCFO010000001">
    <property type="protein sequence ID" value="NYI95954.1"/>
    <property type="molecule type" value="Genomic_DNA"/>
</dbReference>
<dbReference type="AlphaFoldDB" id="A0A853BMM4"/>
<dbReference type="Gene3D" id="3.40.50.300">
    <property type="entry name" value="P-loop containing nucleotide triphosphate hydrolases"/>
    <property type="match status" value="1"/>
</dbReference>
<evidence type="ECO:0000259" key="5">
    <source>
        <dbReference type="Pfam" id="PF02702"/>
    </source>
</evidence>
<dbReference type="InterPro" id="IPR027417">
    <property type="entry name" value="P-loop_NTPase"/>
</dbReference>
<reference evidence="6 7" key="1">
    <citation type="submission" date="2020-07" db="EMBL/GenBank/DDBJ databases">
        <title>Sequencing the genomes of 1000 actinobacteria strains.</title>
        <authorList>
            <person name="Klenk H.-P."/>
        </authorList>
    </citation>
    <scope>NUCLEOTIDE SEQUENCE [LARGE SCALE GENOMIC DNA]</scope>
    <source>
        <strain evidence="6 7">DSM 45927</strain>
    </source>
</reference>
<dbReference type="InterPro" id="IPR003852">
    <property type="entry name" value="Sig_transdc_His_kinase_KdpD_N"/>
</dbReference>
<dbReference type="PANTHER" id="PTHR45569">
    <property type="entry name" value="SENSOR PROTEIN KDPD"/>
    <property type="match status" value="1"/>
</dbReference>
<comment type="caution">
    <text evidence="6">The sequence shown here is derived from an EMBL/GenBank/DDBJ whole genome shotgun (WGS) entry which is preliminary data.</text>
</comment>
<evidence type="ECO:0000256" key="3">
    <source>
        <dbReference type="ARBA" id="ARBA00023012"/>
    </source>
</evidence>
<dbReference type="GO" id="GO:0005886">
    <property type="term" value="C:plasma membrane"/>
    <property type="evidence" value="ECO:0007669"/>
    <property type="project" value="TreeGrafter"/>
</dbReference>
<name>A0A853BMM4_9ACTN</name>
<accession>A0A853BMM4</accession>
<keyword evidence="7" id="KW-1185">Reference proteome</keyword>
<keyword evidence="3" id="KW-0902">Two-component regulatory system</keyword>
<proteinExistence type="predicted"/>
<organism evidence="6 7">
    <name type="scientific">Streptomonospora nanhaiensis</name>
    <dbReference type="NCBI Taxonomy" id="1323731"/>
    <lineage>
        <taxon>Bacteria</taxon>
        <taxon>Bacillati</taxon>
        <taxon>Actinomycetota</taxon>
        <taxon>Actinomycetes</taxon>
        <taxon>Streptosporangiales</taxon>
        <taxon>Nocardiopsidaceae</taxon>
        <taxon>Streptomonospora</taxon>
    </lineage>
</organism>
<dbReference type="Pfam" id="PF02702">
    <property type="entry name" value="KdpD"/>
    <property type="match status" value="1"/>
</dbReference>
<dbReference type="GO" id="GO:0000155">
    <property type="term" value="F:phosphorelay sensor kinase activity"/>
    <property type="evidence" value="ECO:0007669"/>
    <property type="project" value="InterPro"/>
</dbReference>
<dbReference type="FunFam" id="3.40.50.300:FF:000483">
    <property type="entry name" value="Sensor histidine kinase KdpD"/>
    <property type="match status" value="1"/>
</dbReference>
<dbReference type="InterPro" id="IPR052023">
    <property type="entry name" value="Histidine_kinase_KdpD"/>
</dbReference>
<feature type="domain" description="Signal transduction histidine kinase osmosensitive K+ channel sensor N-terminal" evidence="5">
    <location>
        <begin position="2"/>
        <end position="167"/>
    </location>
</feature>
<dbReference type="Proteomes" id="UP000575985">
    <property type="component" value="Unassembled WGS sequence"/>
</dbReference>